<evidence type="ECO:0000313" key="2">
    <source>
        <dbReference type="Proteomes" id="UP000775213"/>
    </source>
</evidence>
<protein>
    <submittedName>
        <fullName evidence="1">Uncharacterized protein</fullName>
    </submittedName>
</protein>
<organism evidence="1 2">
    <name type="scientific">Dendrobium chrysotoxum</name>
    <name type="common">Orchid</name>
    <dbReference type="NCBI Taxonomy" id="161865"/>
    <lineage>
        <taxon>Eukaryota</taxon>
        <taxon>Viridiplantae</taxon>
        <taxon>Streptophyta</taxon>
        <taxon>Embryophyta</taxon>
        <taxon>Tracheophyta</taxon>
        <taxon>Spermatophyta</taxon>
        <taxon>Magnoliopsida</taxon>
        <taxon>Liliopsida</taxon>
        <taxon>Asparagales</taxon>
        <taxon>Orchidaceae</taxon>
        <taxon>Epidendroideae</taxon>
        <taxon>Malaxideae</taxon>
        <taxon>Dendrobiinae</taxon>
        <taxon>Dendrobium</taxon>
    </lineage>
</organism>
<dbReference type="EMBL" id="JAGFBR010000019">
    <property type="protein sequence ID" value="KAH0448197.1"/>
    <property type="molecule type" value="Genomic_DNA"/>
</dbReference>
<dbReference type="AlphaFoldDB" id="A0AAV7FWE7"/>
<keyword evidence="2" id="KW-1185">Reference proteome</keyword>
<reference evidence="1 2" key="1">
    <citation type="journal article" date="2021" name="Hortic Res">
        <title>Chromosome-scale assembly of the Dendrobium chrysotoxum genome enhances the understanding of orchid evolution.</title>
        <authorList>
            <person name="Zhang Y."/>
            <person name="Zhang G.Q."/>
            <person name="Zhang D."/>
            <person name="Liu X.D."/>
            <person name="Xu X.Y."/>
            <person name="Sun W.H."/>
            <person name="Yu X."/>
            <person name="Zhu X."/>
            <person name="Wang Z.W."/>
            <person name="Zhao X."/>
            <person name="Zhong W.Y."/>
            <person name="Chen H."/>
            <person name="Yin W.L."/>
            <person name="Huang T."/>
            <person name="Niu S.C."/>
            <person name="Liu Z.J."/>
        </authorList>
    </citation>
    <scope>NUCLEOTIDE SEQUENCE [LARGE SCALE GENOMIC DNA]</scope>
    <source>
        <strain evidence="1">Lindl</strain>
    </source>
</reference>
<sequence>MVMKVPTRSDRVHFPPEFVTIYEFSLRAELRFPPSPELIYILMICGVSLSQLSYRAMSIIMWLIVFFQDHGAMLSPECLSWMGRLISDTQGRISFRFKWLDICIRDPSKSWIIDFFFCKKLKELPIPLHIGAEDLLKILKLFDIDALHYEVRYLSRYIDEEHLFKVGLSTQAGRSHAQMLKKSILETENKRLQSMLLEKEAQQLPSTVIEEFKNYVAFKIIIKDYI</sequence>
<accession>A0AAV7FWE7</accession>
<name>A0AAV7FWE7_DENCH</name>
<proteinExistence type="predicted"/>
<comment type="caution">
    <text evidence="1">The sequence shown here is derived from an EMBL/GenBank/DDBJ whole genome shotgun (WGS) entry which is preliminary data.</text>
</comment>
<dbReference type="Proteomes" id="UP000775213">
    <property type="component" value="Unassembled WGS sequence"/>
</dbReference>
<gene>
    <name evidence="1" type="ORF">IEQ34_021997</name>
</gene>
<evidence type="ECO:0000313" key="1">
    <source>
        <dbReference type="EMBL" id="KAH0448197.1"/>
    </source>
</evidence>